<name>A0A835DNF7_TETSI</name>
<dbReference type="AlphaFoldDB" id="A0A835DNF7"/>
<proteinExistence type="predicted"/>
<reference evidence="2 3" key="1">
    <citation type="submission" date="2020-04" db="EMBL/GenBank/DDBJ databases">
        <title>Plant Genome Project.</title>
        <authorList>
            <person name="Zhang R.-G."/>
        </authorList>
    </citation>
    <scope>NUCLEOTIDE SEQUENCE [LARGE SCALE GENOMIC DNA]</scope>
    <source>
        <strain evidence="2">YNK0</strain>
        <tissue evidence="2">Leaf</tissue>
    </source>
</reference>
<feature type="region of interest" description="Disordered" evidence="1">
    <location>
        <begin position="171"/>
        <end position="223"/>
    </location>
</feature>
<organism evidence="2 3">
    <name type="scientific">Tetracentron sinense</name>
    <name type="common">Spur-leaf</name>
    <dbReference type="NCBI Taxonomy" id="13715"/>
    <lineage>
        <taxon>Eukaryota</taxon>
        <taxon>Viridiplantae</taxon>
        <taxon>Streptophyta</taxon>
        <taxon>Embryophyta</taxon>
        <taxon>Tracheophyta</taxon>
        <taxon>Spermatophyta</taxon>
        <taxon>Magnoliopsida</taxon>
        <taxon>Trochodendrales</taxon>
        <taxon>Trochodendraceae</taxon>
        <taxon>Tetracentron</taxon>
    </lineage>
</organism>
<protein>
    <submittedName>
        <fullName evidence="2">Uncharacterized protein</fullName>
    </submittedName>
</protein>
<dbReference type="OrthoDB" id="1883212at2759"/>
<evidence type="ECO:0000313" key="3">
    <source>
        <dbReference type="Proteomes" id="UP000655225"/>
    </source>
</evidence>
<feature type="compositionally biased region" description="Basic and acidic residues" evidence="1">
    <location>
        <begin position="175"/>
        <end position="218"/>
    </location>
</feature>
<gene>
    <name evidence="2" type="ORF">HHK36_002561</name>
</gene>
<accession>A0A835DNF7</accession>
<evidence type="ECO:0000256" key="1">
    <source>
        <dbReference type="SAM" id="MobiDB-lite"/>
    </source>
</evidence>
<evidence type="ECO:0000313" key="2">
    <source>
        <dbReference type="EMBL" id="KAF8410041.1"/>
    </source>
</evidence>
<keyword evidence="3" id="KW-1185">Reference proteome</keyword>
<dbReference type="Proteomes" id="UP000655225">
    <property type="component" value="Unassembled WGS sequence"/>
</dbReference>
<comment type="caution">
    <text evidence="2">The sequence shown here is derived from an EMBL/GenBank/DDBJ whole genome shotgun (WGS) entry which is preliminary data.</text>
</comment>
<dbReference type="EMBL" id="JABCRI010000002">
    <property type="protein sequence ID" value="KAF8410041.1"/>
    <property type="molecule type" value="Genomic_DNA"/>
</dbReference>
<sequence>MEKNEREYSSFAALFLTETLSYAWTRRDERRITDNSVFVLATRALNCDTAVSLISGSTKIPCNLDAAKDPLRLGGRNDFGLGCCNQHKKASKLAEGSAFLLSALFHFHDAGIFFSLFLQDLIIEYIDGLATVLSPQHFEKFQNDATNNALLEPFVCHKQVDNDDVKPFDITQVQGKEDGAKGKEDDAKGKMDGAKGKRGEKGQKKKREDELCKSKWSDKNTSLASSNCLRPLIDSSGQ</sequence>